<organism evidence="4 5">
    <name type="scientific">Dicentrarchus labrax</name>
    <name type="common">European seabass</name>
    <name type="synonym">Morone labrax</name>
    <dbReference type="NCBI Taxonomy" id="13489"/>
    <lineage>
        <taxon>Eukaryota</taxon>
        <taxon>Metazoa</taxon>
        <taxon>Chordata</taxon>
        <taxon>Craniata</taxon>
        <taxon>Vertebrata</taxon>
        <taxon>Euteleostomi</taxon>
        <taxon>Actinopterygii</taxon>
        <taxon>Neopterygii</taxon>
        <taxon>Teleostei</taxon>
        <taxon>Neoteleostei</taxon>
        <taxon>Acanthomorphata</taxon>
        <taxon>Eupercaria</taxon>
        <taxon>Moronidae</taxon>
        <taxon>Dicentrarchus</taxon>
    </lineage>
</organism>
<dbReference type="SUPFAM" id="SSF48726">
    <property type="entry name" value="Immunoglobulin"/>
    <property type="match status" value="3"/>
</dbReference>
<dbReference type="InterPro" id="IPR013783">
    <property type="entry name" value="Ig-like_fold"/>
</dbReference>
<keyword evidence="1" id="KW-0732">Signal</keyword>
<dbReference type="PANTHER" id="PTHR11481:SF64">
    <property type="entry name" value="FC RECEPTOR-LIKE PROTEIN 4"/>
    <property type="match status" value="1"/>
</dbReference>
<evidence type="ECO:0000256" key="2">
    <source>
        <dbReference type="ARBA" id="ARBA00023157"/>
    </source>
</evidence>
<evidence type="ECO:0000259" key="3">
    <source>
        <dbReference type="PROSITE" id="PS50835"/>
    </source>
</evidence>
<dbReference type="Ensembl" id="ENSDLAT00005070417.1">
    <property type="protein sequence ID" value="ENSDLAP00005065546.1"/>
    <property type="gene ID" value="ENSDLAG00005029668.1"/>
</dbReference>
<reference evidence="4" key="2">
    <citation type="submission" date="2025-09" db="UniProtKB">
        <authorList>
            <consortium name="Ensembl"/>
        </authorList>
    </citation>
    <scope>IDENTIFICATION</scope>
</reference>
<evidence type="ECO:0000256" key="1">
    <source>
        <dbReference type="ARBA" id="ARBA00022729"/>
    </source>
</evidence>
<dbReference type="SMART" id="SM00409">
    <property type="entry name" value="IG"/>
    <property type="match status" value="4"/>
</dbReference>
<protein>
    <recommendedName>
        <fullName evidence="3">Ig-like domain-containing protein</fullName>
    </recommendedName>
</protein>
<dbReference type="AlphaFoldDB" id="A0A8P4K5L8"/>
<dbReference type="SMART" id="SM00408">
    <property type="entry name" value="IGc2"/>
    <property type="match status" value="2"/>
</dbReference>
<dbReference type="GO" id="GO:0007166">
    <property type="term" value="P:cell surface receptor signaling pathway"/>
    <property type="evidence" value="ECO:0007669"/>
    <property type="project" value="TreeGrafter"/>
</dbReference>
<dbReference type="Proteomes" id="UP000694389">
    <property type="component" value="Unassembled WGS sequence"/>
</dbReference>
<dbReference type="InterPro" id="IPR007110">
    <property type="entry name" value="Ig-like_dom"/>
</dbReference>
<accession>A0A8P4K5L8</accession>
<sequence length="455" mass="50262">MGRLKDVLYHISTRRSVTLQPADTMKATLLFFLSLRICSIFVHSRASVVVSPSKSQHFNYEKISVSCEQFGPGEWNVWRYTSLEKFMSQCGSGWGFPTLSACEIKTAKTPDSGVYWCESKNGDSSNGINITVTDGPVILQSPVLPVMEGDDVSLHCKTKTPPSNLTAAFYKNGSLIRTEPTGHMTIHHVSRSDEGLYKCHIGSHGESPSSWLFLRDNSAPASLTPSPNSAQLFEYKNLSLSCGHDRISRGWTVKRAVHIDGKLVLQSCPQQSITPDGCLFLTVKVPDSGIYWCESPAWQRSNSVKISVHGGPVILQSPVLPVMEGDDVSLHCKTKTPPSNLTAAFYKDGSLIRTEPTGHMTIHNVSTFDEGLYKCHIGGHEESPSSWLFVRDPRGSSTTHPTMSWLRLLCHLVVFCPYCISTVLMVSLYRHRSTGNTYSHASSSVNLFLDIAVLY</sequence>
<dbReference type="PANTHER" id="PTHR11481">
    <property type="entry name" value="IMMUNOGLOBULIN FC RECEPTOR"/>
    <property type="match status" value="1"/>
</dbReference>
<dbReference type="GO" id="GO:0006955">
    <property type="term" value="P:immune response"/>
    <property type="evidence" value="ECO:0007669"/>
    <property type="project" value="TreeGrafter"/>
</dbReference>
<evidence type="ECO:0000313" key="5">
    <source>
        <dbReference type="Proteomes" id="UP000694389"/>
    </source>
</evidence>
<evidence type="ECO:0000313" key="4">
    <source>
        <dbReference type="Ensembl" id="ENSDLAP00005065546.1"/>
    </source>
</evidence>
<feature type="domain" description="Ig-like" evidence="3">
    <location>
        <begin position="136"/>
        <end position="201"/>
    </location>
</feature>
<dbReference type="InterPro" id="IPR003599">
    <property type="entry name" value="Ig_sub"/>
</dbReference>
<dbReference type="GO" id="GO:0009897">
    <property type="term" value="C:external side of plasma membrane"/>
    <property type="evidence" value="ECO:0007669"/>
    <property type="project" value="TreeGrafter"/>
</dbReference>
<reference evidence="4" key="1">
    <citation type="submission" date="2025-08" db="UniProtKB">
        <authorList>
            <consortium name="Ensembl"/>
        </authorList>
    </citation>
    <scope>IDENTIFICATION</scope>
</reference>
<dbReference type="InterPro" id="IPR050488">
    <property type="entry name" value="Ig_Fc_receptor"/>
</dbReference>
<proteinExistence type="predicted"/>
<dbReference type="PROSITE" id="PS50835">
    <property type="entry name" value="IG_LIKE"/>
    <property type="match status" value="2"/>
</dbReference>
<keyword evidence="2" id="KW-1015">Disulfide bond</keyword>
<dbReference type="Gene3D" id="2.60.40.10">
    <property type="entry name" value="Immunoglobulins"/>
    <property type="match status" value="4"/>
</dbReference>
<dbReference type="InterPro" id="IPR036179">
    <property type="entry name" value="Ig-like_dom_sf"/>
</dbReference>
<feature type="domain" description="Ig-like" evidence="3">
    <location>
        <begin position="312"/>
        <end position="377"/>
    </location>
</feature>
<dbReference type="GeneTree" id="ENSGT00940000175251"/>
<gene>
    <name evidence="4" type="primary">LOC127372301</name>
</gene>
<dbReference type="Pfam" id="PF13927">
    <property type="entry name" value="Ig_3"/>
    <property type="match status" value="2"/>
</dbReference>
<keyword evidence="5" id="KW-1185">Reference proteome</keyword>
<dbReference type="GO" id="GO:0004888">
    <property type="term" value="F:transmembrane signaling receptor activity"/>
    <property type="evidence" value="ECO:0007669"/>
    <property type="project" value="TreeGrafter"/>
</dbReference>
<dbReference type="InterPro" id="IPR003598">
    <property type="entry name" value="Ig_sub2"/>
</dbReference>
<name>A0A8P4K5L8_DICLA</name>